<dbReference type="Proteomes" id="UP000616346">
    <property type="component" value="Unassembled WGS sequence"/>
</dbReference>
<comment type="similarity">
    <text evidence="2">Belongs to the outer membrane factor (OMF) (TC 1.B.17) family.</text>
</comment>
<evidence type="ECO:0000313" key="10">
    <source>
        <dbReference type="Proteomes" id="UP000616346"/>
    </source>
</evidence>
<dbReference type="PANTHER" id="PTHR30026">
    <property type="entry name" value="OUTER MEMBRANE PROTEIN TOLC"/>
    <property type="match status" value="1"/>
</dbReference>
<evidence type="ECO:0000313" key="9">
    <source>
        <dbReference type="EMBL" id="MBD8003074.1"/>
    </source>
</evidence>
<keyword evidence="10" id="KW-1185">Reference proteome</keyword>
<protein>
    <submittedName>
        <fullName evidence="9">TolC family protein</fullName>
    </submittedName>
</protein>
<name>A0ABR8VE63_9BACT</name>
<keyword evidence="5" id="KW-0812">Transmembrane</keyword>
<keyword evidence="8" id="KW-0732">Signal</keyword>
<evidence type="ECO:0000256" key="5">
    <source>
        <dbReference type="ARBA" id="ARBA00022692"/>
    </source>
</evidence>
<proteinExistence type="inferred from homology"/>
<comment type="subcellular location">
    <subcellularLocation>
        <location evidence="1">Cell outer membrane</location>
    </subcellularLocation>
</comment>
<keyword evidence="7" id="KW-0998">Cell outer membrane</keyword>
<accession>A0ABR8VE63</accession>
<dbReference type="PANTHER" id="PTHR30026:SF20">
    <property type="entry name" value="OUTER MEMBRANE PROTEIN TOLC"/>
    <property type="match status" value="1"/>
</dbReference>
<feature type="signal peptide" evidence="8">
    <location>
        <begin position="1"/>
        <end position="19"/>
    </location>
</feature>
<organism evidence="9 10">
    <name type="scientific">Phocaeicola faecium</name>
    <dbReference type="NCBI Taxonomy" id="2762213"/>
    <lineage>
        <taxon>Bacteria</taxon>
        <taxon>Pseudomonadati</taxon>
        <taxon>Bacteroidota</taxon>
        <taxon>Bacteroidia</taxon>
        <taxon>Bacteroidales</taxon>
        <taxon>Bacteroidaceae</taxon>
        <taxon>Phocaeicola</taxon>
    </lineage>
</organism>
<dbReference type="Pfam" id="PF02321">
    <property type="entry name" value="OEP"/>
    <property type="match status" value="1"/>
</dbReference>
<gene>
    <name evidence="9" type="ORF">H9626_12765</name>
</gene>
<dbReference type="RefSeq" id="WP_191710726.1">
    <property type="nucleotide sequence ID" value="NZ_JACSPQ010000019.1"/>
</dbReference>
<evidence type="ECO:0000256" key="1">
    <source>
        <dbReference type="ARBA" id="ARBA00004442"/>
    </source>
</evidence>
<reference evidence="9 10" key="1">
    <citation type="submission" date="2020-08" db="EMBL/GenBank/DDBJ databases">
        <title>A Genomic Blueprint of the Chicken Gut Microbiome.</title>
        <authorList>
            <person name="Gilroy R."/>
            <person name="Ravi A."/>
            <person name="Getino M."/>
            <person name="Pursley I."/>
            <person name="Horton D.L."/>
            <person name="Alikhan N.-F."/>
            <person name="Baker D."/>
            <person name="Gharbi K."/>
            <person name="Hall N."/>
            <person name="Watson M."/>
            <person name="Adriaenssens E.M."/>
            <person name="Foster-Nyarko E."/>
            <person name="Jarju S."/>
            <person name="Secka A."/>
            <person name="Antonio M."/>
            <person name="Oren A."/>
            <person name="Chaudhuri R."/>
            <person name="La Ragione R.M."/>
            <person name="Hildebrand F."/>
            <person name="Pallen M.J."/>
        </authorList>
    </citation>
    <scope>NUCLEOTIDE SEQUENCE [LARGE SCALE GENOMIC DNA]</scope>
    <source>
        <strain evidence="9 10">Sa1YUN3</strain>
    </source>
</reference>
<evidence type="ECO:0000256" key="7">
    <source>
        <dbReference type="ARBA" id="ARBA00023237"/>
    </source>
</evidence>
<keyword evidence="4" id="KW-1134">Transmembrane beta strand</keyword>
<dbReference type="InterPro" id="IPR003423">
    <property type="entry name" value="OMP_efflux"/>
</dbReference>
<dbReference type="InterPro" id="IPR051906">
    <property type="entry name" value="TolC-like"/>
</dbReference>
<evidence type="ECO:0000256" key="3">
    <source>
        <dbReference type="ARBA" id="ARBA00022448"/>
    </source>
</evidence>
<feature type="chain" id="PRO_5045127202" evidence="8">
    <location>
        <begin position="20"/>
        <end position="417"/>
    </location>
</feature>
<keyword evidence="6" id="KW-0472">Membrane</keyword>
<sequence length="417" mass="47950">MIRTCLLMLFCGFCLSTFGQVTLDECRAAAQQNYPLARQYDLIRLSEQYTLSNATRGNLPQFSISGKASYQSDATTLPFSIPEVDFHGLPKDQYQIVAEVRQNIWDGGEIRNRKRQVEAESDEAARQLDVSMYALNEQVNRIFFGILLIDEQLKQNALFHEELERNLQNVSAYRDNGTANDADVDAVNVEILNNKQQRITLETNRRSYVRMLALLTGKELSPDILLERPVLPAEESALVIRRPELSLYDAQEHTLDIRRQHLRTGYLPRLSLFAQGGYGNPGLNMLKDKFEAYYIVGARMNWNFGSLYTLKNDRRKLDTEQLQIASKRDVFLLNTHLQLAEQEGAIHALRQQMEKDDEIIRLRSNIRRSAEAKVANGTLTVTEMLRELTAENLARQTKAQHEIQLLMEIYEQKHLTN</sequence>
<evidence type="ECO:0000256" key="4">
    <source>
        <dbReference type="ARBA" id="ARBA00022452"/>
    </source>
</evidence>
<dbReference type="SUPFAM" id="SSF56954">
    <property type="entry name" value="Outer membrane efflux proteins (OEP)"/>
    <property type="match status" value="1"/>
</dbReference>
<dbReference type="Gene3D" id="1.20.1600.10">
    <property type="entry name" value="Outer membrane efflux proteins (OEP)"/>
    <property type="match status" value="1"/>
</dbReference>
<comment type="caution">
    <text evidence="9">The sequence shown here is derived from an EMBL/GenBank/DDBJ whole genome shotgun (WGS) entry which is preliminary data.</text>
</comment>
<evidence type="ECO:0000256" key="6">
    <source>
        <dbReference type="ARBA" id="ARBA00023136"/>
    </source>
</evidence>
<evidence type="ECO:0000256" key="2">
    <source>
        <dbReference type="ARBA" id="ARBA00007613"/>
    </source>
</evidence>
<evidence type="ECO:0000256" key="8">
    <source>
        <dbReference type="SAM" id="SignalP"/>
    </source>
</evidence>
<dbReference type="EMBL" id="JACSPQ010000019">
    <property type="protein sequence ID" value="MBD8003074.1"/>
    <property type="molecule type" value="Genomic_DNA"/>
</dbReference>
<keyword evidence="3" id="KW-0813">Transport</keyword>